<comment type="caution">
    <text evidence="7">The sequence shown here is derived from an EMBL/GenBank/DDBJ whole genome shotgun (WGS) entry which is preliminary data.</text>
</comment>
<sequence length="510" mass="57029">MLLQMPHDDTNKITNAYASDLQDESQKPLNDESHCEVHQTGEELHQEIPTLQLTNTDVICSTPFSDLGNYEVVCSVSPLQLMTQTRTPPNLHSSCTATAEENKSSDPYHQYINILDLTQDDNSEAAILLDDNLIEPSHDGFLLEDILGNLAKAINDEEISIFNINRSTVWEGALRGFRRNTYSPTKRISVKFTDDVGHSEGAVDTGGPRREFLRLLMKHLQTSCLFMGPENQKHLRLNSSAVRSDDYFIAGRAIAVSLVHGGPPPRFLATELYDALVRGPENVTCDFQKIPDEDIKSKLEKIADAQSLEAAEDAVLMSQDFLSLAGCLRHVTSLEGHKQLVKDATNWYFFGRTSSAFERFKLGLSTLDVLDAIQKFPQAFQPAFCHTETKLTSQDIDQMFSIILESQGSNKRQTQSKVTGWWRDYLIDAQEEETGVSLGEILAFATGTDYPPALGWETKPSIEFIYSSDLFPTANTCANVLRLPTVHKEYEDFKKNMDFAIQNSPGFGQA</sequence>
<accession>A0AAD8LSP8</accession>
<name>A0AAD8LSP8_ACIOX</name>
<reference evidence="7" key="1">
    <citation type="submission" date="2022-02" db="EMBL/GenBank/DDBJ databases">
        <title>Atlantic sturgeon de novo genome assembly.</title>
        <authorList>
            <person name="Stock M."/>
            <person name="Klopp C."/>
            <person name="Guiguen Y."/>
            <person name="Cabau C."/>
            <person name="Parinello H."/>
            <person name="Santidrian Yebra-Pimentel E."/>
            <person name="Kuhl H."/>
            <person name="Dirks R.P."/>
            <person name="Guessner J."/>
            <person name="Wuertz S."/>
            <person name="Du K."/>
            <person name="Schartl M."/>
        </authorList>
    </citation>
    <scope>NUCLEOTIDE SEQUENCE</scope>
    <source>
        <strain evidence="7">STURGEONOMICS-FGT-2020</strain>
        <tissue evidence="7">Whole blood</tissue>
    </source>
</reference>
<dbReference type="GO" id="GO:0061630">
    <property type="term" value="F:ubiquitin protein ligase activity"/>
    <property type="evidence" value="ECO:0007669"/>
    <property type="project" value="UniProtKB-EC"/>
</dbReference>
<dbReference type="SUPFAM" id="SSF56204">
    <property type="entry name" value="Hect, E3 ligase catalytic domain"/>
    <property type="match status" value="1"/>
</dbReference>
<feature type="domain" description="HECT" evidence="6">
    <location>
        <begin position="180"/>
        <end position="510"/>
    </location>
</feature>
<dbReference type="Proteomes" id="UP001230051">
    <property type="component" value="Unassembled WGS sequence"/>
</dbReference>
<dbReference type="EC" id="2.3.2.26" evidence="2"/>
<dbReference type="Gene3D" id="3.30.2410.10">
    <property type="entry name" value="Hect, E3 ligase catalytic domain"/>
    <property type="match status" value="1"/>
</dbReference>
<evidence type="ECO:0000256" key="4">
    <source>
        <dbReference type="ARBA" id="ARBA00022786"/>
    </source>
</evidence>
<dbReference type="Gene3D" id="3.90.1750.10">
    <property type="entry name" value="Hect, E3 ligase catalytic domains"/>
    <property type="match status" value="1"/>
</dbReference>
<dbReference type="PANTHER" id="PTHR45700:SF2">
    <property type="entry name" value="UBIQUITIN-PROTEIN LIGASE E3C"/>
    <property type="match status" value="1"/>
</dbReference>
<dbReference type="InterPro" id="IPR035983">
    <property type="entry name" value="Hect_E3_ubiquitin_ligase"/>
</dbReference>
<comment type="catalytic activity">
    <reaction evidence="1">
        <text>S-ubiquitinyl-[E2 ubiquitin-conjugating enzyme]-L-cysteine + [acceptor protein]-L-lysine = [E2 ubiquitin-conjugating enzyme]-L-cysteine + N(6)-ubiquitinyl-[acceptor protein]-L-lysine.</text>
        <dbReference type="EC" id="2.3.2.26"/>
    </reaction>
</comment>
<dbReference type="InterPro" id="IPR000569">
    <property type="entry name" value="HECT_dom"/>
</dbReference>
<feature type="active site" description="Glycyl thioester intermediate" evidence="5">
    <location>
        <position position="477"/>
    </location>
</feature>
<evidence type="ECO:0000256" key="1">
    <source>
        <dbReference type="ARBA" id="ARBA00000885"/>
    </source>
</evidence>
<dbReference type="GO" id="GO:0006511">
    <property type="term" value="P:ubiquitin-dependent protein catabolic process"/>
    <property type="evidence" value="ECO:0007669"/>
    <property type="project" value="TreeGrafter"/>
</dbReference>
<evidence type="ECO:0000256" key="5">
    <source>
        <dbReference type="PROSITE-ProRule" id="PRU00104"/>
    </source>
</evidence>
<keyword evidence="8" id="KW-1185">Reference proteome</keyword>
<evidence type="ECO:0000259" key="6">
    <source>
        <dbReference type="PROSITE" id="PS50237"/>
    </source>
</evidence>
<dbReference type="InterPro" id="IPR044611">
    <property type="entry name" value="E3A/B/C-like"/>
</dbReference>
<dbReference type="GO" id="GO:0000209">
    <property type="term" value="P:protein polyubiquitination"/>
    <property type="evidence" value="ECO:0007669"/>
    <property type="project" value="InterPro"/>
</dbReference>
<protein>
    <recommendedName>
        <fullName evidence="2">HECT-type E3 ubiquitin transferase</fullName>
        <ecNumber evidence="2">2.3.2.26</ecNumber>
    </recommendedName>
</protein>
<dbReference type="SMART" id="SM00119">
    <property type="entry name" value="HECTc"/>
    <property type="match status" value="1"/>
</dbReference>
<organism evidence="7 8">
    <name type="scientific">Acipenser oxyrinchus oxyrinchus</name>
    <dbReference type="NCBI Taxonomy" id="40147"/>
    <lineage>
        <taxon>Eukaryota</taxon>
        <taxon>Metazoa</taxon>
        <taxon>Chordata</taxon>
        <taxon>Craniata</taxon>
        <taxon>Vertebrata</taxon>
        <taxon>Euteleostomi</taxon>
        <taxon>Actinopterygii</taxon>
        <taxon>Chondrostei</taxon>
        <taxon>Acipenseriformes</taxon>
        <taxon>Acipenseridae</taxon>
        <taxon>Acipenser</taxon>
    </lineage>
</organism>
<dbReference type="Pfam" id="PF00632">
    <property type="entry name" value="HECT"/>
    <property type="match status" value="1"/>
</dbReference>
<dbReference type="PROSITE" id="PS50237">
    <property type="entry name" value="HECT"/>
    <property type="match status" value="1"/>
</dbReference>
<gene>
    <name evidence="7" type="primary">G2E3</name>
    <name evidence="7" type="ORF">AOXY_G3155</name>
</gene>
<keyword evidence="3" id="KW-0808">Transferase</keyword>
<dbReference type="EMBL" id="JAGXEW010000003">
    <property type="protein sequence ID" value="KAK1173113.1"/>
    <property type="molecule type" value="Genomic_DNA"/>
</dbReference>
<evidence type="ECO:0000256" key="2">
    <source>
        <dbReference type="ARBA" id="ARBA00012485"/>
    </source>
</evidence>
<evidence type="ECO:0000256" key="3">
    <source>
        <dbReference type="ARBA" id="ARBA00022679"/>
    </source>
</evidence>
<proteinExistence type="predicted"/>
<dbReference type="AlphaFoldDB" id="A0AAD8LSP8"/>
<dbReference type="PANTHER" id="PTHR45700">
    <property type="entry name" value="UBIQUITIN-PROTEIN LIGASE E3C"/>
    <property type="match status" value="1"/>
</dbReference>
<evidence type="ECO:0000313" key="7">
    <source>
        <dbReference type="EMBL" id="KAK1173113.1"/>
    </source>
</evidence>
<keyword evidence="4 5" id="KW-0833">Ubl conjugation pathway</keyword>
<evidence type="ECO:0000313" key="8">
    <source>
        <dbReference type="Proteomes" id="UP001230051"/>
    </source>
</evidence>